<evidence type="ECO:0000313" key="2">
    <source>
        <dbReference type="EMBL" id="KAL1199790.1"/>
    </source>
</evidence>
<keyword evidence="3" id="KW-1185">Reference proteome</keyword>
<feature type="region of interest" description="Disordered" evidence="1">
    <location>
        <begin position="71"/>
        <end position="99"/>
    </location>
</feature>
<name>A0ABD0ZYX3_CARAN</name>
<feature type="region of interest" description="Disordered" evidence="1">
    <location>
        <begin position="1"/>
        <end position="59"/>
    </location>
</feature>
<feature type="compositionally biased region" description="Basic and acidic residues" evidence="1">
    <location>
        <begin position="26"/>
        <end position="54"/>
    </location>
</feature>
<dbReference type="EMBL" id="JBANAX010000637">
    <property type="protein sequence ID" value="KAL1199790.1"/>
    <property type="molecule type" value="Genomic_DNA"/>
</dbReference>
<feature type="compositionally biased region" description="Basic and acidic residues" evidence="1">
    <location>
        <begin position="1"/>
        <end position="15"/>
    </location>
</feature>
<evidence type="ECO:0000313" key="3">
    <source>
        <dbReference type="Proteomes" id="UP001558713"/>
    </source>
</evidence>
<evidence type="ECO:0000256" key="1">
    <source>
        <dbReference type="SAM" id="MobiDB-lite"/>
    </source>
</evidence>
<sequence length="129" mass="14421">MEPMVRDQETEKKGDMEEEAVPEAENLMRPREVAERTKEQEQEQEREQEKEKGAKSGILNNMISNFMGATTTVEGKSGENVEKFEGEDEDEKKGESSGAGILEKIISHLPEDAPPTTEEASILIHSVMD</sequence>
<proteinExistence type="predicted"/>
<organism evidence="2 3">
    <name type="scientific">Cardamine amara subsp. amara</name>
    <dbReference type="NCBI Taxonomy" id="228776"/>
    <lineage>
        <taxon>Eukaryota</taxon>
        <taxon>Viridiplantae</taxon>
        <taxon>Streptophyta</taxon>
        <taxon>Embryophyta</taxon>
        <taxon>Tracheophyta</taxon>
        <taxon>Spermatophyta</taxon>
        <taxon>Magnoliopsida</taxon>
        <taxon>eudicotyledons</taxon>
        <taxon>Gunneridae</taxon>
        <taxon>Pentapetalae</taxon>
        <taxon>rosids</taxon>
        <taxon>malvids</taxon>
        <taxon>Brassicales</taxon>
        <taxon>Brassicaceae</taxon>
        <taxon>Cardamineae</taxon>
        <taxon>Cardamine</taxon>
    </lineage>
</organism>
<protein>
    <submittedName>
        <fullName evidence="2">Uncharacterized protein</fullName>
    </submittedName>
</protein>
<gene>
    <name evidence="2" type="ORF">V5N11_013053</name>
</gene>
<comment type="caution">
    <text evidence="2">The sequence shown here is derived from an EMBL/GenBank/DDBJ whole genome shotgun (WGS) entry which is preliminary data.</text>
</comment>
<accession>A0ABD0ZYX3</accession>
<dbReference type="Proteomes" id="UP001558713">
    <property type="component" value="Unassembled WGS sequence"/>
</dbReference>
<reference evidence="2 3" key="1">
    <citation type="submission" date="2024-04" db="EMBL/GenBank/DDBJ databases">
        <title>Genome assembly C_amara_ONT_v2.</title>
        <authorList>
            <person name="Yant L."/>
            <person name="Moore C."/>
            <person name="Slenker M."/>
        </authorList>
    </citation>
    <scope>NUCLEOTIDE SEQUENCE [LARGE SCALE GENOMIC DNA]</scope>
    <source>
        <tissue evidence="2">Leaf</tissue>
    </source>
</reference>
<dbReference type="AlphaFoldDB" id="A0ABD0ZYX3"/>